<keyword evidence="3" id="KW-1185">Reference proteome</keyword>
<feature type="region of interest" description="Disordered" evidence="1">
    <location>
        <begin position="425"/>
        <end position="449"/>
    </location>
</feature>
<reference evidence="2" key="1">
    <citation type="submission" date="2023-03" db="EMBL/GenBank/DDBJ databases">
        <title>Massive genome expansion in bonnet fungi (Mycena s.s.) driven by repeated elements and novel gene families across ecological guilds.</title>
        <authorList>
            <consortium name="Lawrence Berkeley National Laboratory"/>
            <person name="Harder C.B."/>
            <person name="Miyauchi S."/>
            <person name="Viragh M."/>
            <person name="Kuo A."/>
            <person name="Thoen E."/>
            <person name="Andreopoulos B."/>
            <person name="Lu D."/>
            <person name="Skrede I."/>
            <person name="Drula E."/>
            <person name="Henrissat B."/>
            <person name="Morin E."/>
            <person name="Kohler A."/>
            <person name="Barry K."/>
            <person name="LaButti K."/>
            <person name="Morin E."/>
            <person name="Salamov A."/>
            <person name="Lipzen A."/>
            <person name="Mereny Z."/>
            <person name="Hegedus B."/>
            <person name="Baldrian P."/>
            <person name="Stursova M."/>
            <person name="Weitz H."/>
            <person name="Taylor A."/>
            <person name="Grigoriev I.V."/>
            <person name="Nagy L.G."/>
            <person name="Martin F."/>
            <person name="Kauserud H."/>
        </authorList>
    </citation>
    <scope>NUCLEOTIDE SEQUENCE</scope>
    <source>
        <strain evidence="2">CBHHK188m</strain>
    </source>
</reference>
<dbReference type="EMBL" id="JARJLG010000171">
    <property type="protein sequence ID" value="KAJ7732899.1"/>
    <property type="molecule type" value="Genomic_DNA"/>
</dbReference>
<gene>
    <name evidence="2" type="ORF">DFH07DRAFT_990489</name>
</gene>
<evidence type="ECO:0000313" key="3">
    <source>
        <dbReference type="Proteomes" id="UP001215280"/>
    </source>
</evidence>
<proteinExistence type="predicted"/>
<dbReference type="Proteomes" id="UP001215280">
    <property type="component" value="Unassembled WGS sequence"/>
</dbReference>
<dbReference type="AlphaFoldDB" id="A0AAD7I2V7"/>
<evidence type="ECO:0000313" key="2">
    <source>
        <dbReference type="EMBL" id="KAJ7732899.1"/>
    </source>
</evidence>
<sequence length="790" mass="88883">MFTRGFLGPILVSKKTRISKETHLHRARGDSRLFDGTAWYLQSGVTISHAVVASALSSKNREEDSEDEPQLLAGTQTLKRSGFKRSQRAPKRLKDITPDDVVVESLASEAEDSNLDMSPSKQGKQQRGKQKGKQKEKKKKLDGWIWLERVTRGQNLGDDTKLAEYKRQSDRVQWFRAEAEMYRWLEQYERKHAELMRVIERFRRDSVVWAGLADREEQRNGGLNGSVTFARMQAAMYKHLEHNAKVIFKSSESGAHHDWVSATTFGELVTKIDGWRDVVFKWMDDMAAARRALGHPYLPPVLENRVGGVVVLVVVAQPPRLCTSVWRVLSMDGTQVWMVLCVAMQPHDIIYAPLKFASTWRHRGEVGRWSTPAHRNVQAPRHFPTRNRPHLVWGGIHWHAPRSANNERQGLSFPVHPLNFSLYPASTSNSDSPEEPAVSYKSDSAPHQTKARTWNGTEWMTSPRTCASRAPCSRTCFTSATRRHPLGRESEYVLRLLAARRPVFERAARADDIRAEAAYERAVSDAGVEGRTPSLPQRPLFSAAILHLLPPPPPTSLASTGPHPTSVQQSLRLFWGFSIFLPFFGPPRDPTLPNGPEDEESRPELTLDENLIVLRTENPPFSGEAPAPPICQRGGKIDGPELLAHCVLKVGHSCRMETRQTEYHGRCYAEWFLHLVTFREGGVCAMRRCTCGVSHREYFEFPSIGGRANLEAKMVWVLDAMGEVIHRQDPLPGLERDPRPLQFELESCSENFSPAGLKCIGNLSVSSGLKCEGGYGRGYPCGPATEERST</sequence>
<feature type="region of interest" description="Disordered" evidence="1">
    <location>
        <begin position="108"/>
        <end position="138"/>
    </location>
</feature>
<name>A0AAD7I2V7_9AGAR</name>
<organism evidence="2 3">
    <name type="scientific">Mycena maculata</name>
    <dbReference type="NCBI Taxonomy" id="230809"/>
    <lineage>
        <taxon>Eukaryota</taxon>
        <taxon>Fungi</taxon>
        <taxon>Dikarya</taxon>
        <taxon>Basidiomycota</taxon>
        <taxon>Agaricomycotina</taxon>
        <taxon>Agaricomycetes</taxon>
        <taxon>Agaricomycetidae</taxon>
        <taxon>Agaricales</taxon>
        <taxon>Marasmiineae</taxon>
        <taxon>Mycenaceae</taxon>
        <taxon>Mycena</taxon>
    </lineage>
</organism>
<evidence type="ECO:0000256" key="1">
    <source>
        <dbReference type="SAM" id="MobiDB-lite"/>
    </source>
</evidence>
<feature type="region of interest" description="Disordered" evidence="1">
    <location>
        <begin position="59"/>
        <end position="95"/>
    </location>
</feature>
<feature type="compositionally biased region" description="Basic residues" evidence="1">
    <location>
        <begin position="124"/>
        <end position="138"/>
    </location>
</feature>
<comment type="caution">
    <text evidence="2">The sequence shown here is derived from an EMBL/GenBank/DDBJ whole genome shotgun (WGS) entry which is preliminary data.</text>
</comment>
<accession>A0AAD7I2V7</accession>
<protein>
    <submittedName>
        <fullName evidence="2">Uncharacterized protein</fullName>
    </submittedName>
</protein>
<feature type="compositionally biased region" description="Basic residues" evidence="1">
    <location>
        <begin position="81"/>
        <end position="91"/>
    </location>
</feature>